<organism evidence="1 2">
    <name type="scientific">Gigaspora margarita</name>
    <dbReference type="NCBI Taxonomy" id="4874"/>
    <lineage>
        <taxon>Eukaryota</taxon>
        <taxon>Fungi</taxon>
        <taxon>Fungi incertae sedis</taxon>
        <taxon>Mucoromycota</taxon>
        <taxon>Glomeromycotina</taxon>
        <taxon>Glomeromycetes</taxon>
        <taxon>Diversisporales</taxon>
        <taxon>Gigasporaceae</taxon>
        <taxon>Gigaspora</taxon>
    </lineage>
</organism>
<protein>
    <submittedName>
        <fullName evidence="1">10226_t:CDS:1</fullName>
    </submittedName>
</protein>
<reference evidence="1 2" key="1">
    <citation type="submission" date="2021-06" db="EMBL/GenBank/DDBJ databases">
        <authorList>
            <person name="Kallberg Y."/>
            <person name="Tangrot J."/>
            <person name="Rosling A."/>
        </authorList>
    </citation>
    <scope>NUCLEOTIDE SEQUENCE [LARGE SCALE GENOMIC DNA]</scope>
    <source>
        <strain evidence="1 2">120-4 pot B 10/14</strain>
    </source>
</reference>
<accession>A0ABM8VY12</accession>
<evidence type="ECO:0000313" key="1">
    <source>
        <dbReference type="EMBL" id="CAG8475339.1"/>
    </source>
</evidence>
<evidence type="ECO:0000313" key="2">
    <source>
        <dbReference type="Proteomes" id="UP000789901"/>
    </source>
</evidence>
<proteinExistence type="predicted"/>
<dbReference type="Proteomes" id="UP000789901">
    <property type="component" value="Unassembled WGS sequence"/>
</dbReference>
<dbReference type="EMBL" id="CAJVQB010000215">
    <property type="protein sequence ID" value="CAG8475339.1"/>
    <property type="molecule type" value="Genomic_DNA"/>
</dbReference>
<name>A0ABM8VY12_GIGMA</name>
<comment type="caution">
    <text evidence="1">The sequence shown here is derived from an EMBL/GenBank/DDBJ whole genome shotgun (WGS) entry which is preliminary data.</text>
</comment>
<keyword evidence="2" id="KW-1185">Reference proteome</keyword>
<gene>
    <name evidence="1" type="ORF">GMARGA_LOCUS975</name>
</gene>
<sequence length="139" mass="16018">MAQIEHTPIALTSNEKMMILSVHSYLQKNMPKRQSKEATNLLAEFNKTGKISSSKQGHWAPKDFQAEYVNKIHDIINSAKMVVSCWRKCLGKARDYWEMIEDEINDESDDSDNESLDLCSGDENFDDFCSECEDFDDRP</sequence>